<organism evidence="1 2">
    <name type="scientific">Micromonospora pallida</name>
    <dbReference type="NCBI Taxonomy" id="145854"/>
    <lineage>
        <taxon>Bacteria</taxon>
        <taxon>Bacillati</taxon>
        <taxon>Actinomycetota</taxon>
        <taxon>Actinomycetes</taxon>
        <taxon>Micromonosporales</taxon>
        <taxon>Micromonosporaceae</taxon>
        <taxon>Micromonospora</taxon>
    </lineage>
</organism>
<gene>
    <name evidence="1" type="ORF">GA0074692_2562</name>
</gene>
<proteinExistence type="predicted"/>
<protein>
    <submittedName>
        <fullName evidence="1">Uncharacterized protein</fullName>
    </submittedName>
</protein>
<dbReference type="EMBL" id="FMHW01000002">
    <property type="protein sequence ID" value="SCL28557.1"/>
    <property type="molecule type" value="Genomic_DNA"/>
</dbReference>
<dbReference type="AlphaFoldDB" id="A0A1C6SGH7"/>
<evidence type="ECO:0000313" key="2">
    <source>
        <dbReference type="Proteomes" id="UP000198959"/>
    </source>
</evidence>
<evidence type="ECO:0000313" key="1">
    <source>
        <dbReference type="EMBL" id="SCL28557.1"/>
    </source>
</evidence>
<reference evidence="2" key="1">
    <citation type="submission" date="2016-06" db="EMBL/GenBank/DDBJ databases">
        <authorList>
            <person name="Varghese N."/>
            <person name="Submissions Spin"/>
        </authorList>
    </citation>
    <scope>NUCLEOTIDE SEQUENCE [LARGE SCALE GENOMIC DNA]</scope>
    <source>
        <strain evidence="2">DSM 43817</strain>
    </source>
</reference>
<sequence length="80" mass="8959">MTPTWFGAQHITKDDGYNYGGWVDGNGPDEYWAYAFCKSGAFKSGTIRWAGDRRGSFVYCPDGIDMSGSTMNKGFFYNDN</sequence>
<dbReference type="Proteomes" id="UP000198959">
    <property type="component" value="Unassembled WGS sequence"/>
</dbReference>
<keyword evidence="2" id="KW-1185">Reference proteome</keyword>
<name>A0A1C6SGH7_9ACTN</name>
<accession>A0A1C6SGH7</accession>